<evidence type="ECO:0000313" key="1">
    <source>
        <dbReference type="EMBL" id="MFB9762700.1"/>
    </source>
</evidence>
<comment type="caution">
    <text evidence="1">The sequence shown here is derived from an EMBL/GenBank/DDBJ whole genome shotgun (WGS) entry which is preliminary data.</text>
</comment>
<name>A0ABV5WQ22_9BACI</name>
<accession>A0ABV5WQ22</accession>
<dbReference type="RefSeq" id="WP_379952572.1">
    <property type="nucleotide sequence ID" value="NZ_JBHMAF010000200.1"/>
</dbReference>
<reference evidence="1 2" key="1">
    <citation type="submission" date="2024-09" db="EMBL/GenBank/DDBJ databases">
        <authorList>
            <person name="Sun Q."/>
            <person name="Mori K."/>
        </authorList>
    </citation>
    <scope>NUCLEOTIDE SEQUENCE [LARGE SCALE GENOMIC DNA]</scope>
    <source>
        <strain evidence="1 2">JCM 11201</strain>
    </source>
</reference>
<dbReference type="GO" id="GO:0016787">
    <property type="term" value="F:hydrolase activity"/>
    <property type="evidence" value="ECO:0007669"/>
    <property type="project" value="UniProtKB-KW"/>
</dbReference>
<dbReference type="PANTHER" id="PTHR48098">
    <property type="entry name" value="ENTEROCHELIN ESTERASE-RELATED"/>
    <property type="match status" value="1"/>
</dbReference>
<dbReference type="SUPFAM" id="SSF53474">
    <property type="entry name" value="alpha/beta-Hydrolases"/>
    <property type="match status" value="1"/>
</dbReference>
<organism evidence="1 2">
    <name type="scientific">Ectobacillus funiculus</name>
    <dbReference type="NCBI Taxonomy" id="137993"/>
    <lineage>
        <taxon>Bacteria</taxon>
        <taxon>Bacillati</taxon>
        <taxon>Bacillota</taxon>
        <taxon>Bacilli</taxon>
        <taxon>Bacillales</taxon>
        <taxon>Bacillaceae</taxon>
        <taxon>Ectobacillus</taxon>
    </lineage>
</organism>
<dbReference type="Gene3D" id="3.40.50.1820">
    <property type="entry name" value="alpha/beta hydrolase"/>
    <property type="match status" value="1"/>
</dbReference>
<keyword evidence="1" id="KW-0378">Hydrolase</keyword>
<dbReference type="InterPro" id="IPR050583">
    <property type="entry name" value="Mycobacterial_A85_antigen"/>
</dbReference>
<dbReference type="InterPro" id="IPR000801">
    <property type="entry name" value="Esterase-like"/>
</dbReference>
<dbReference type="Proteomes" id="UP001589609">
    <property type="component" value="Unassembled WGS sequence"/>
</dbReference>
<keyword evidence="2" id="KW-1185">Reference proteome</keyword>
<dbReference type="PANTHER" id="PTHR48098:SF3">
    <property type="entry name" value="IRON(III) ENTEROBACTIN ESTERASE"/>
    <property type="match status" value="1"/>
</dbReference>
<gene>
    <name evidence="1" type="ORF">ACFFMS_31230</name>
</gene>
<dbReference type="EMBL" id="JBHMAF010000200">
    <property type="protein sequence ID" value="MFB9762700.1"/>
    <property type="molecule type" value="Genomic_DNA"/>
</dbReference>
<protein>
    <submittedName>
        <fullName evidence="1">Alpha/beta hydrolase</fullName>
    </submittedName>
</protein>
<proteinExistence type="predicted"/>
<dbReference type="InterPro" id="IPR029058">
    <property type="entry name" value="AB_hydrolase_fold"/>
</dbReference>
<dbReference type="Pfam" id="PF00756">
    <property type="entry name" value="Esterase"/>
    <property type="match status" value="1"/>
</dbReference>
<sequence length="242" mass="27993">MSNKGTIEEILFYSEALDEHIPLIIHLPAFFTPLQKHLLVIAQDGKDYFRFGKAASLLDRLDEEEAIDRTIFVGIPYKDVTDRREKYYPNAAQNEAYTRFLAHELTSYLDEKYPTYQMGRGRILIGDSLGGTISLMTALSYPHTFGKVIMQSPFVNEAVMEKVRSFQEPHLLELYHIIGTEETAVKTTSGKIQDFIKPNRELHALLSEKGFPYYYEEFQGGHIWRYWQANLPHALSYMLELS</sequence>
<evidence type="ECO:0000313" key="2">
    <source>
        <dbReference type="Proteomes" id="UP001589609"/>
    </source>
</evidence>